<name>R7W9Z7_AEGTA</name>
<dbReference type="SMART" id="SM00330">
    <property type="entry name" value="PIPKc"/>
    <property type="match status" value="1"/>
</dbReference>
<dbReference type="Gene3D" id="3.30.800.10">
    <property type="entry name" value="Phosphatidylinositol Phosphate Kinase II Beta"/>
    <property type="match status" value="1"/>
</dbReference>
<evidence type="ECO:0000256" key="2">
    <source>
        <dbReference type="PROSITE-ProRule" id="PRU00781"/>
    </source>
</evidence>
<dbReference type="GO" id="GO:0005886">
    <property type="term" value="C:plasma membrane"/>
    <property type="evidence" value="ECO:0007669"/>
    <property type="project" value="TreeGrafter"/>
</dbReference>
<dbReference type="GO" id="GO:0005524">
    <property type="term" value="F:ATP binding"/>
    <property type="evidence" value="ECO:0007669"/>
    <property type="project" value="UniProtKB-UniRule"/>
</dbReference>
<dbReference type="Pfam" id="PF01504">
    <property type="entry name" value="PIP5K"/>
    <property type="match status" value="1"/>
</dbReference>
<dbReference type="PANTHER" id="PTHR23086">
    <property type="entry name" value="PHOSPHATIDYLINOSITOL-4-PHOSPHATE 5-KINASE"/>
    <property type="match status" value="1"/>
</dbReference>
<dbReference type="PROSITE" id="PS51455">
    <property type="entry name" value="PIPK"/>
    <property type="match status" value="1"/>
</dbReference>
<dbReference type="ExpressionAtlas" id="R7W9Z7">
    <property type="expression patterns" value="baseline"/>
</dbReference>
<reference evidence="3" key="1">
    <citation type="submission" date="2015-06" db="UniProtKB">
        <authorList>
            <consortium name="EnsemblPlants"/>
        </authorList>
    </citation>
    <scope>IDENTIFICATION</scope>
</reference>
<dbReference type="InterPro" id="IPR002498">
    <property type="entry name" value="PInositol-4-P-4/5-kinase_core"/>
</dbReference>
<dbReference type="InterPro" id="IPR023610">
    <property type="entry name" value="PInositol-4/5-P-5/4-kinase"/>
</dbReference>
<dbReference type="Gene3D" id="3.30.810.10">
    <property type="entry name" value="2-Layer Sandwich"/>
    <property type="match status" value="1"/>
</dbReference>
<dbReference type="GO" id="GO:0046854">
    <property type="term" value="P:phosphatidylinositol phosphate biosynthetic process"/>
    <property type="evidence" value="ECO:0007669"/>
    <property type="project" value="TreeGrafter"/>
</dbReference>
<keyword evidence="2" id="KW-0808">Transferase</keyword>
<dbReference type="AlphaFoldDB" id="R7W9Z7"/>
<dbReference type="CDD" id="cd17302">
    <property type="entry name" value="PIPKc_AtPIP5K_like"/>
    <property type="match status" value="1"/>
</dbReference>
<dbReference type="SUPFAM" id="SSF56104">
    <property type="entry name" value="SAICAR synthase-like"/>
    <property type="match status" value="1"/>
</dbReference>
<dbReference type="PANTHER" id="PTHR23086:SF146">
    <property type="entry name" value="1-PHOSPHATIDYLINOSITOL-4-PHOSPHATE 5-KINASE"/>
    <property type="match status" value="1"/>
</dbReference>
<keyword evidence="2" id="KW-0547">Nucleotide-binding</keyword>
<proteinExistence type="predicted"/>
<evidence type="ECO:0000313" key="3">
    <source>
        <dbReference type="EnsemblPlants" id="EMT19112"/>
    </source>
</evidence>
<dbReference type="GO" id="GO:0016308">
    <property type="term" value="F:1-phosphatidylinositol-4-phosphate 5-kinase activity"/>
    <property type="evidence" value="ECO:0007669"/>
    <property type="project" value="UniProtKB-EC"/>
</dbReference>
<organism evidence="3">
    <name type="scientific">Aegilops tauschii</name>
    <name type="common">Tausch's goatgrass</name>
    <name type="synonym">Aegilops squarrosa</name>
    <dbReference type="NCBI Taxonomy" id="37682"/>
    <lineage>
        <taxon>Eukaryota</taxon>
        <taxon>Viridiplantae</taxon>
        <taxon>Streptophyta</taxon>
        <taxon>Embryophyta</taxon>
        <taxon>Tracheophyta</taxon>
        <taxon>Spermatophyta</taxon>
        <taxon>Magnoliopsida</taxon>
        <taxon>Liliopsida</taxon>
        <taxon>Poales</taxon>
        <taxon>Poaceae</taxon>
        <taxon>BOP clade</taxon>
        <taxon>Pooideae</taxon>
        <taxon>Triticodae</taxon>
        <taxon>Triticeae</taxon>
        <taxon>Triticinae</taxon>
        <taxon>Aegilops</taxon>
    </lineage>
</organism>
<keyword evidence="2" id="KW-0418">Kinase</keyword>
<sequence length="569" mass="64859">MPLIECDDCTRKVPRLTSSTLKHPGWVFFKCENDGDDGCSFWFWEGQYIDLLIERNLINVSALLSTIEGNDAAACATRGEATSTSSESKMKKEECKIKNPQINNECMEKILVQLVGAVMEVGNLLKCILVVLVFFGLAILAKIWHAVGKSAAKPMRELSRADFDPREKFWTRFPPAGSKTTPPHSSSEFRWKDYCPMVFRHMRKLFAVDPADYMLAICGDDALRELSSPGESGSFFYLTQDERLMIKTVKKSEVKLLIRMLPSYHKHVKRYKNSLITRFYGVHSVKPYGGQKVRFIVMGNLFCSEHRIHRRYDLKGSSYGRKSDRFEEETGDATTLKDLDLNFAFRMQRPLYKELHEYAFCPPRQLRRDCAFLESEGIMDYSLLVGVHFCDDIVPASKMALSTFTTSPEELSANMLSACQSSVSMPEPCLSAKDLDKMADHRNTNWTVGNSNFRFIFNRSSLRNFRKPLARLGAHLPARAERTSMSNIDPFLSGGRGFSSGRSKSGGEAYDVILYFGIIDILRDYDISKRLEHAYKSLQTDPSSISAVDPRLYSQRFRDFMGRIFIKEC</sequence>
<protein>
    <recommendedName>
        <fullName evidence="1">1-phosphatidylinositol-4-phosphate 5-kinase</fullName>
        <ecNumber evidence="1">2.7.1.68</ecNumber>
    </recommendedName>
</protein>
<keyword evidence="2" id="KW-0067">ATP-binding</keyword>
<evidence type="ECO:0000256" key="1">
    <source>
        <dbReference type="ARBA" id="ARBA00012172"/>
    </source>
</evidence>
<dbReference type="EC" id="2.7.1.68" evidence="1"/>
<dbReference type="InterPro" id="IPR027483">
    <property type="entry name" value="PInositol-4-P-4/5-kinase_C_sf"/>
</dbReference>
<accession>R7W9Z7</accession>
<dbReference type="EnsemblPlants" id="EMT19112">
    <property type="protein sequence ID" value="EMT19112"/>
    <property type="gene ID" value="F775_10628"/>
</dbReference>
<dbReference type="InterPro" id="IPR027484">
    <property type="entry name" value="PInositol-4-P-5-kinase_N"/>
</dbReference>